<dbReference type="InterPro" id="IPR035901">
    <property type="entry name" value="GIY-YIG_endonuc_sf"/>
</dbReference>
<dbReference type="CDD" id="cd10448">
    <property type="entry name" value="GIY-YIG_unchar_3"/>
    <property type="match status" value="1"/>
</dbReference>
<reference evidence="4" key="1">
    <citation type="journal article" date="2019" name="Int. J. Syst. Evol. Microbiol.">
        <title>The Global Catalogue of Microorganisms (GCM) 10K type strain sequencing project: providing services to taxonomists for standard genome sequencing and annotation.</title>
        <authorList>
            <consortium name="The Broad Institute Genomics Platform"/>
            <consortium name="The Broad Institute Genome Sequencing Center for Infectious Disease"/>
            <person name="Wu L."/>
            <person name="Ma J."/>
        </authorList>
    </citation>
    <scope>NUCLEOTIDE SEQUENCE [LARGE SCALE GENOMIC DNA]</scope>
    <source>
        <strain evidence="4">CCUG 56108</strain>
    </source>
</reference>
<evidence type="ECO:0000313" key="3">
    <source>
        <dbReference type="EMBL" id="MFD1300367.1"/>
    </source>
</evidence>
<evidence type="ECO:0000259" key="2">
    <source>
        <dbReference type="PROSITE" id="PS50164"/>
    </source>
</evidence>
<evidence type="ECO:0000256" key="1">
    <source>
        <dbReference type="ARBA" id="ARBA00007435"/>
    </source>
</evidence>
<accession>A0ABW3WSU5</accession>
<feature type="domain" description="GIY-YIG" evidence="2">
    <location>
        <begin position="3"/>
        <end position="79"/>
    </location>
</feature>
<dbReference type="SMART" id="SM00465">
    <property type="entry name" value="GIYc"/>
    <property type="match status" value="1"/>
</dbReference>
<dbReference type="PANTHER" id="PTHR34477:SF5">
    <property type="entry name" value="BSL5627 PROTEIN"/>
    <property type="match status" value="1"/>
</dbReference>
<dbReference type="PROSITE" id="PS50164">
    <property type="entry name" value="GIY_YIG"/>
    <property type="match status" value="1"/>
</dbReference>
<comment type="similarity">
    <text evidence="1">Belongs to the UPF0213 family.</text>
</comment>
<dbReference type="Proteomes" id="UP001597176">
    <property type="component" value="Unassembled WGS sequence"/>
</dbReference>
<dbReference type="InterPro" id="IPR050190">
    <property type="entry name" value="UPF0213_domain"/>
</dbReference>
<evidence type="ECO:0000313" key="4">
    <source>
        <dbReference type="Proteomes" id="UP001597176"/>
    </source>
</evidence>
<sequence>MGPAGFVYILASQRNGTLYTGSTTELGRRVWEHKTRLKSGFTSDYAVTNLVWYETYPHVSLARQREYALKRWRRAWKIALIEAMNPDWRDLYDDLNV</sequence>
<dbReference type="RefSeq" id="WP_238203164.1">
    <property type="nucleotide sequence ID" value="NZ_JBHTND010000002.1"/>
</dbReference>
<comment type="caution">
    <text evidence="3">The sequence shown here is derived from an EMBL/GenBank/DDBJ whole genome shotgun (WGS) entry which is preliminary data.</text>
</comment>
<dbReference type="PANTHER" id="PTHR34477">
    <property type="entry name" value="UPF0213 PROTEIN YHBQ"/>
    <property type="match status" value="1"/>
</dbReference>
<organism evidence="3 4">
    <name type="scientific">Methylobacterium marchantiae</name>
    <dbReference type="NCBI Taxonomy" id="600331"/>
    <lineage>
        <taxon>Bacteria</taxon>
        <taxon>Pseudomonadati</taxon>
        <taxon>Pseudomonadota</taxon>
        <taxon>Alphaproteobacteria</taxon>
        <taxon>Hyphomicrobiales</taxon>
        <taxon>Methylobacteriaceae</taxon>
        <taxon>Methylobacterium</taxon>
    </lineage>
</organism>
<protein>
    <submittedName>
        <fullName evidence="3">GIY-YIG nuclease family protein</fullName>
    </submittedName>
</protein>
<dbReference type="SUPFAM" id="SSF82771">
    <property type="entry name" value="GIY-YIG endonuclease"/>
    <property type="match status" value="1"/>
</dbReference>
<dbReference type="EMBL" id="JBHTND010000002">
    <property type="protein sequence ID" value="MFD1300367.1"/>
    <property type="molecule type" value="Genomic_DNA"/>
</dbReference>
<gene>
    <name evidence="3" type="ORF">ACFQ4G_02055</name>
</gene>
<dbReference type="Gene3D" id="3.40.1440.10">
    <property type="entry name" value="GIY-YIG endonuclease"/>
    <property type="match status" value="1"/>
</dbReference>
<dbReference type="Pfam" id="PF01541">
    <property type="entry name" value="GIY-YIG"/>
    <property type="match status" value="1"/>
</dbReference>
<name>A0ABW3WSU5_9HYPH</name>
<dbReference type="InterPro" id="IPR000305">
    <property type="entry name" value="GIY-YIG_endonuc"/>
</dbReference>
<keyword evidence="4" id="KW-1185">Reference proteome</keyword>
<proteinExistence type="inferred from homology"/>